<keyword evidence="5" id="KW-1185">Reference proteome</keyword>
<gene>
    <name evidence="4" type="ORF">ACFQ2E_02115</name>
</gene>
<dbReference type="Proteomes" id="UP001597163">
    <property type="component" value="Unassembled WGS sequence"/>
</dbReference>
<accession>A0ABW3R7Y9</accession>
<reference evidence="5" key="1">
    <citation type="journal article" date="2019" name="Int. J. Syst. Evol. Microbiol.">
        <title>The Global Catalogue of Microorganisms (GCM) 10K type strain sequencing project: providing services to taxonomists for standard genome sequencing and annotation.</title>
        <authorList>
            <consortium name="The Broad Institute Genomics Platform"/>
            <consortium name="The Broad Institute Genome Sequencing Center for Infectious Disease"/>
            <person name="Wu L."/>
            <person name="Ma J."/>
        </authorList>
    </citation>
    <scope>NUCLEOTIDE SEQUENCE [LARGE SCALE GENOMIC DNA]</scope>
    <source>
        <strain evidence="5">CCUG 63246</strain>
    </source>
</reference>
<evidence type="ECO:0000256" key="2">
    <source>
        <dbReference type="SAM" id="SignalP"/>
    </source>
</evidence>
<comment type="caution">
    <text evidence="4">The sequence shown here is derived from an EMBL/GenBank/DDBJ whole genome shotgun (WGS) entry which is preliminary data.</text>
</comment>
<proteinExistence type="predicted"/>
<evidence type="ECO:0000256" key="1">
    <source>
        <dbReference type="ARBA" id="ARBA00022729"/>
    </source>
</evidence>
<feature type="signal peptide" evidence="2">
    <location>
        <begin position="1"/>
        <end position="17"/>
    </location>
</feature>
<feature type="chain" id="PRO_5046165210" evidence="2">
    <location>
        <begin position="18"/>
        <end position="304"/>
    </location>
</feature>
<dbReference type="EMBL" id="JBHTLJ010000001">
    <property type="protein sequence ID" value="MFD1161194.1"/>
    <property type="molecule type" value="Genomic_DNA"/>
</dbReference>
<dbReference type="NCBIfam" id="TIGR04183">
    <property type="entry name" value="Por_Secre_tail"/>
    <property type="match status" value="1"/>
</dbReference>
<feature type="domain" description="Secretion system C-terminal sorting" evidence="3">
    <location>
        <begin position="234"/>
        <end position="303"/>
    </location>
</feature>
<evidence type="ECO:0000313" key="5">
    <source>
        <dbReference type="Proteomes" id="UP001597163"/>
    </source>
</evidence>
<protein>
    <submittedName>
        <fullName evidence="4">T9SS type A sorting domain-containing protein</fullName>
    </submittedName>
</protein>
<dbReference type="Pfam" id="PF18962">
    <property type="entry name" value="Por_Secre_tail"/>
    <property type="match status" value="1"/>
</dbReference>
<organism evidence="4 5">
    <name type="scientific">Hwangdonia seohaensis</name>
    <dbReference type="NCBI Taxonomy" id="1240727"/>
    <lineage>
        <taxon>Bacteria</taxon>
        <taxon>Pseudomonadati</taxon>
        <taxon>Bacteroidota</taxon>
        <taxon>Flavobacteriia</taxon>
        <taxon>Flavobacteriales</taxon>
        <taxon>Flavobacteriaceae</taxon>
        <taxon>Hwangdonia</taxon>
    </lineage>
</organism>
<dbReference type="InterPro" id="IPR026444">
    <property type="entry name" value="Secre_tail"/>
</dbReference>
<evidence type="ECO:0000313" key="4">
    <source>
        <dbReference type="EMBL" id="MFD1161194.1"/>
    </source>
</evidence>
<keyword evidence="1 2" id="KW-0732">Signal</keyword>
<name>A0ABW3R7Y9_9FLAO</name>
<dbReference type="RefSeq" id="WP_311935638.1">
    <property type="nucleotide sequence ID" value="NZ_JAVSCK010000001.1"/>
</dbReference>
<sequence length="304" mass="32406">MKKLYFLFLLFCSFCFAQVTLPHNDGFAYADGSLIGNGGWVNHNGTSGDLLVSAGKAIVQHGAPSEDAKIDFTAVSGCVYFGLDFSVDDLGAPYSGADNEYFAHFMVGTGSFRGRLDIVPPSASGDYSVGIATSSGTADAVWATDLTFGVTYRAIVKYDQDSNQAQLWINATSEGDTSILGADETDPGNAINAFGLRQSDSSENETVRVDNLYLGATFGAVLSAKNKQIEGFSMYPNPTNKGYVNMSSRSNSIMEVSVYDILGKQVVNTTVTNKGLDVSSLNAGVYIMRVAQDEASITKKIVIL</sequence>
<evidence type="ECO:0000259" key="3">
    <source>
        <dbReference type="Pfam" id="PF18962"/>
    </source>
</evidence>